<dbReference type="EMBL" id="SNXW01000007">
    <property type="protein sequence ID" value="TDP81748.1"/>
    <property type="molecule type" value="Genomic_DNA"/>
</dbReference>
<protein>
    <submittedName>
        <fullName evidence="1">Uncharacterized protein</fullName>
    </submittedName>
</protein>
<evidence type="ECO:0000313" key="2">
    <source>
        <dbReference type="Proteomes" id="UP000294593"/>
    </source>
</evidence>
<keyword evidence="2" id="KW-1185">Reference proteome</keyword>
<reference evidence="1 2" key="1">
    <citation type="submission" date="2019-03" db="EMBL/GenBank/DDBJ databases">
        <title>Genomic Encyclopedia of Type Strains, Phase IV (KMG-IV): sequencing the most valuable type-strain genomes for metagenomic binning, comparative biology and taxonomic classification.</title>
        <authorList>
            <person name="Goeker M."/>
        </authorList>
    </citation>
    <scope>NUCLEOTIDE SEQUENCE [LARGE SCALE GENOMIC DNA]</scope>
    <source>
        <strain evidence="1 2">DSM 11901</strain>
    </source>
</reference>
<dbReference type="AlphaFoldDB" id="A0A4V3CVA1"/>
<sequence>MRYVVRDTKGSIVSLHREPVPGSDLLPLSHPDVQAFLTGTDGKSFAAMDADLVRVLEDLIDVLLRRNVFRITDLPLEAQVKLFERKHFRDNLQSHALNLYAGQQAQSPASMGEDSATGAMSDLVPFDWANSDFKV</sequence>
<name>A0A4V3CVA1_9BURK</name>
<evidence type="ECO:0000313" key="1">
    <source>
        <dbReference type="EMBL" id="TDP81748.1"/>
    </source>
</evidence>
<comment type="caution">
    <text evidence="1">The sequence shown here is derived from an EMBL/GenBank/DDBJ whole genome shotgun (WGS) entry which is preliminary data.</text>
</comment>
<dbReference type="Proteomes" id="UP000294593">
    <property type="component" value="Unassembled WGS sequence"/>
</dbReference>
<proteinExistence type="predicted"/>
<gene>
    <name evidence="1" type="ORF">EV672_107179</name>
</gene>
<accession>A0A4V3CVA1</accession>
<organism evidence="1 2">
    <name type="scientific">Aquabacterium commune</name>
    <dbReference type="NCBI Taxonomy" id="70586"/>
    <lineage>
        <taxon>Bacteria</taxon>
        <taxon>Pseudomonadati</taxon>
        <taxon>Pseudomonadota</taxon>
        <taxon>Betaproteobacteria</taxon>
        <taxon>Burkholderiales</taxon>
        <taxon>Aquabacterium</taxon>
    </lineage>
</organism>
<dbReference type="RefSeq" id="WP_208110772.1">
    <property type="nucleotide sequence ID" value="NZ_SNXW01000007.1"/>
</dbReference>